<sequence>MRAKTAFLLLLACVPLGAHPTAHFLNGAFFSLGMGVGEGRLANRILNSTQNFSSNSVFLGMQTKLGEQNYFTPFIGVGYYGYFSYRYLYMDKWAKATSQANNIDRYQVGVGANLLFNFYSKIVNVKGKRPKVRAFGAFGGLLAVANIWTLYFNNNTPYVRNNANIDAVFGLHMRFNRIKISLGIHMPIANEIKYIKLPAGNQQFRMFEIVNNYKSSELFLNFTRLF</sequence>
<evidence type="ECO:0000313" key="6">
    <source>
        <dbReference type="Proteomes" id="UP000038622"/>
    </source>
</evidence>
<evidence type="ECO:0008006" key="9">
    <source>
        <dbReference type="Google" id="ProtNLM"/>
    </source>
</evidence>
<feature type="transmembrane region" description="Helical" evidence="1">
    <location>
        <begin position="134"/>
        <end position="152"/>
    </location>
</feature>
<dbReference type="Proteomes" id="UP000041394">
    <property type="component" value="Unassembled WGS sequence"/>
</dbReference>
<evidence type="ECO:0000256" key="2">
    <source>
        <dbReference type="SAM" id="SignalP"/>
    </source>
</evidence>
<reference evidence="6" key="2">
    <citation type="submission" date="2014-12" db="EMBL/GenBank/DDBJ databases">
        <authorList>
            <person name="Smet A."/>
        </authorList>
    </citation>
    <scope>NUCLEOTIDE SEQUENCE [LARGE SCALE GENOMIC DNA]</scope>
</reference>
<dbReference type="EMBL" id="CDML01000018">
    <property type="protein sequence ID" value="CRF40884.1"/>
    <property type="molecule type" value="Genomic_DNA"/>
</dbReference>
<name>A0A0K2XBM4_9HELI</name>
<dbReference type="EMBL" id="CDMN01000024">
    <property type="protein sequence ID" value="CRF44023.1"/>
    <property type="molecule type" value="Genomic_DNA"/>
</dbReference>
<organism evidence="4 8">
    <name type="scientific">Helicobacter ailurogastricus</name>
    <dbReference type="NCBI Taxonomy" id="1578720"/>
    <lineage>
        <taxon>Bacteria</taxon>
        <taxon>Pseudomonadati</taxon>
        <taxon>Campylobacterota</taxon>
        <taxon>Epsilonproteobacteria</taxon>
        <taxon>Campylobacterales</taxon>
        <taxon>Helicobacteraceae</taxon>
        <taxon>Helicobacter</taxon>
    </lineage>
</organism>
<keyword evidence="1" id="KW-1133">Transmembrane helix</keyword>
<evidence type="ECO:0000256" key="1">
    <source>
        <dbReference type="SAM" id="Phobius"/>
    </source>
</evidence>
<accession>A0A0K2XBM4</accession>
<reference evidence="4" key="1">
    <citation type="submission" date="2014-12" db="EMBL/GenBank/DDBJ databases">
        <title>Whole genome sequences of four Staphylococcus schleiferi canine isolates.</title>
        <authorList>
            <person name="Misic A.M."/>
            <person name="Cain C."/>
            <person name="Morris D.O."/>
            <person name="Rankin S."/>
            <person name="Beiting D."/>
        </authorList>
    </citation>
    <scope>NUCLEOTIDE SEQUENCE</scope>
    <source>
        <strain evidence="3">ASB11</strain>
        <strain evidence="4">ASB13</strain>
        <strain evidence="5">ASB9</strain>
    </source>
</reference>
<keyword evidence="6" id="KW-1185">Reference proteome</keyword>
<evidence type="ECO:0000313" key="8">
    <source>
        <dbReference type="Proteomes" id="UP000045175"/>
    </source>
</evidence>
<feature type="signal peptide" evidence="2">
    <location>
        <begin position="1"/>
        <end position="18"/>
    </location>
</feature>
<evidence type="ECO:0000313" key="4">
    <source>
        <dbReference type="EMBL" id="CRF42109.1"/>
    </source>
</evidence>
<keyword evidence="1" id="KW-0472">Membrane</keyword>
<keyword evidence="2" id="KW-0732">Signal</keyword>
<proteinExistence type="predicted"/>
<evidence type="ECO:0000313" key="5">
    <source>
        <dbReference type="EMBL" id="CRF44023.1"/>
    </source>
</evidence>
<dbReference type="RefSeq" id="WP_053940789.1">
    <property type="nucleotide sequence ID" value="NZ_BSWO01000082.1"/>
</dbReference>
<reference evidence="7 8" key="3">
    <citation type="submission" date="2014-12" db="EMBL/GenBank/DDBJ databases">
        <authorList>
            <person name="Jaenicke S."/>
        </authorList>
    </citation>
    <scope>NUCLEOTIDE SEQUENCE [LARGE SCALE GENOMIC DNA]</scope>
</reference>
<dbReference type="InterPro" id="IPR002718">
    <property type="entry name" value="OMP_Helicobacter"/>
</dbReference>
<keyword evidence="1" id="KW-0812">Transmembrane</keyword>
<feature type="transmembrane region" description="Helical" evidence="1">
    <location>
        <begin position="70"/>
        <end position="89"/>
    </location>
</feature>
<protein>
    <recommendedName>
        <fullName evidence="9">Outer membrane protein</fullName>
    </recommendedName>
</protein>
<evidence type="ECO:0000313" key="3">
    <source>
        <dbReference type="EMBL" id="CRF40884.1"/>
    </source>
</evidence>
<dbReference type="PRINTS" id="PR01776">
    <property type="entry name" value="HPOMPFAMILY"/>
</dbReference>
<dbReference type="AlphaFoldDB" id="A0A0K2XBM4"/>
<dbReference type="OrthoDB" id="5316110at2"/>
<dbReference type="EMBL" id="CDMH01000013">
    <property type="protein sequence ID" value="CRF42109.1"/>
    <property type="molecule type" value="Genomic_DNA"/>
</dbReference>
<gene>
    <name evidence="3" type="ORF">HAL011_06530</name>
    <name evidence="4" type="ORF">HAL013_02660</name>
    <name evidence="5" type="ORF">HAL09_05910</name>
</gene>
<dbReference type="Proteomes" id="UP000045175">
    <property type="component" value="Unassembled WGS sequence"/>
</dbReference>
<dbReference type="Proteomes" id="UP000038622">
    <property type="component" value="Unassembled WGS sequence"/>
</dbReference>
<evidence type="ECO:0000313" key="7">
    <source>
        <dbReference type="Proteomes" id="UP000041394"/>
    </source>
</evidence>
<dbReference type="STRING" id="1578720.HAL011_06530"/>
<feature type="chain" id="PRO_5013456478" description="Outer membrane protein" evidence="2">
    <location>
        <begin position="19"/>
        <end position="226"/>
    </location>
</feature>